<dbReference type="EMBL" id="SRPO01000146">
    <property type="protein sequence ID" value="KAG5938781.1"/>
    <property type="molecule type" value="Genomic_DNA"/>
</dbReference>
<proteinExistence type="predicted"/>
<evidence type="ECO:0000313" key="2">
    <source>
        <dbReference type="EMBL" id="KAG5938781.1"/>
    </source>
</evidence>
<organism evidence="2 3">
    <name type="scientific">Claviceps pazoutovae</name>
    <dbReference type="NCBI Taxonomy" id="1649127"/>
    <lineage>
        <taxon>Eukaryota</taxon>
        <taxon>Fungi</taxon>
        <taxon>Dikarya</taxon>
        <taxon>Ascomycota</taxon>
        <taxon>Pezizomycotina</taxon>
        <taxon>Sordariomycetes</taxon>
        <taxon>Hypocreomycetidae</taxon>
        <taxon>Hypocreales</taxon>
        <taxon>Clavicipitaceae</taxon>
        <taxon>Claviceps</taxon>
    </lineage>
</organism>
<evidence type="ECO:0000256" key="1">
    <source>
        <dbReference type="SAM" id="MobiDB-lite"/>
    </source>
</evidence>
<gene>
    <name evidence="2" type="ORF">E4U60_001205</name>
</gene>
<evidence type="ECO:0000313" key="3">
    <source>
        <dbReference type="Proteomes" id="UP000706124"/>
    </source>
</evidence>
<dbReference type="OrthoDB" id="5300765at2759"/>
<accession>A0A9P7MD79</accession>
<evidence type="ECO:0008006" key="4">
    <source>
        <dbReference type="Google" id="ProtNLM"/>
    </source>
</evidence>
<protein>
    <recommendedName>
        <fullName evidence="4">Sialidase</fullName>
    </recommendedName>
</protein>
<dbReference type="AlphaFoldDB" id="A0A9P7MD79"/>
<feature type="region of interest" description="Disordered" evidence="1">
    <location>
        <begin position="75"/>
        <end position="116"/>
    </location>
</feature>
<comment type="caution">
    <text evidence="2">The sequence shown here is derived from an EMBL/GenBank/DDBJ whole genome shotgun (WGS) entry which is preliminary data.</text>
</comment>
<feature type="region of interest" description="Disordered" evidence="1">
    <location>
        <begin position="141"/>
        <end position="175"/>
    </location>
</feature>
<keyword evidence="3" id="KW-1185">Reference proteome</keyword>
<feature type="region of interest" description="Disordered" evidence="1">
    <location>
        <begin position="576"/>
        <end position="618"/>
    </location>
</feature>
<reference evidence="2 3" key="1">
    <citation type="journal article" date="2020" name="bioRxiv">
        <title>Whole genome comparisons of ergot fungi reveals the divergence and evolution of species within the genus Claviceps are the result of varying mechanisms driving genome evolution and host range expansion.</title>
        <authorList>
            <person name="Wyka S.A."/>
            <person name="Mondo S.J."/>
            <person name="Liu M."/>
            <person name="Dettman J."/>
            <person name="Nalam V."/>
            <person name="Broders K.D."/>
        </authorList>
    </citation>
    <scope>NUCLEOTIDE SEQUENCE [LARGE SCALE GENOMIC DNA]</scope>
    <source>
        <strain evidence="2 3">CCC 1485</strain>
    </source>
</reference>
<sequence length="642" mass="69298">MSASVSHYFQVPDRNQVVPGLTLVHDDSLVAGVPCTYTFPSSLLTLPSQNAFLKGPSHTFNPSFLDLSYAGRHVRSPSKPSSVHSTVSTVESSSHSVSSPLSTPPRVSSPVRHHGPVLLPRIRPQDQHLEDTDQPLEAAVVSTKKESSCARNTTPARGKSYAGKPIPSGHMRSGANADTLSSMAYAHLSSFSCTNSNQPRSLSNPAPLLPPAVSFGKFDNFDCSDGHNTGIMTTPRRASSCFSLDINAVGGHGYPMCKPSQLIASSTPSMSPPPPNFVLSSFDARDQSSTSLSGTPEPVGLSTTSTILISYLMMANPAASLVRTISFPKRDASIKHFWWDIRNIRAWSSFNAQAVFAFPGASAQLTTPVSASLLPHLHMPNRTPETEASLHSIYASYYLPKLNAALAVSSDQPLQFSVPAKSSHSIDDLLFVVNTSGESFSPSTMFGGKPVARVVGLVRSFDRFNTGMRSESNVKRVEYLRGLAALHHAMREHSCRYGFILTEIELVLVRCGTESTPYFGHLEITSVRLSNTSDTPAENHDAGFSATSTAATSGSSSLTACLALWGLCQLAGHDTPAGQPHWKTEIGAPADGTRRKAKPRDNWMPQPQLAEKREAKRSRGWIWPEDAVGRKEMGKRGVKYNI</sequence>
<name>A0A9P7MD79_9HYPO</name>
<feature type="compositionally biased region" description="Low complexity" evidence="1">
    <location>
        <begin position="77"/>
        <end position="105"/>
    </location>
</feature>
<dbReference type="Proteomes" id="UP000706124">
    <property type="component" value="Unassembled WGS sequence"/>
</dbReference>